<dbReference type="Pfam" id="PF01381">
    <property type="entry name" value="HTH_3"/>
    <property type="match status" value="1"/>
</dbReference>
<dbReference type="GO" id="GO:0003677">
    <property type="term" value="F:DNA binding"/>
    <property type="evidence" value="ECO:0007669"/>
    <property type="project" value="UniProtKB-KW"/>
</dbReference>
<gene>
    <name evidence="3" type="ORF">SDC9_142128</name>
</gene>
<protein>
    <recommendedName>
        <fullName evidence="2">HTH cro/C1-type domain-containing protein</fullName>
    </recommendedName>
</protein>
<evidence type="ECO:0000313" key="3">
    <source>
        <dbReference type="EMBL" id="MPM94979.1"/>
    </source>
</evidence>
<dbReference type="EMBL" id="VSSQ01041528">
    <property type="protein sequence ID" value="MPM94979.1"/>
    <property type="molecule type" value="Genomic_DNA"/>
</dbReference>
<dbReference type="SUPFAM" id="SSF47413">
    <property type="entry name" value="lambda repressor-like DNA-binding domains"/>
    <property type="match status" value="1"/>
</dbReference>
<dbReference type="InterPro" id="IPR001387">
    <property type="entry name" value="Cro/C1-type_HTH"/>
</dbReference>
<sequence length="77" mass="8963">MIIKKVNEFQIYILIGKKIREVRESKGISQQELADRCNFEKSNMSRIEAGRTNLTLKSLFLISKSLDVPLKLFFDID</sequence>
<dbReference type="PROSITE" id="PS50943">
    <property type="entry name" value="HTH_CROC1"/>
    <property type="match status" value="1"/>
</dbReference>
<proteinExistence type="predicted"/>
<accession>A0A645E0C9</accession>
<dbReference type="SMART" id="SM00530">
    <property type="entry name" value="HTH_XRE"/>
    <property type="match status" value="1"/>
</dbReference>
<comment type="caution">
    <text evidence="3">The sequence shown here is derived from an EMBL/GenBank/DDBJ whole genome shotgun (WGS) entry which is preliminary data.</text>
</comment>
<dbReference type="InterPro" id="IPR010982">
    <property type="entry name" value="Lambda_DNA-bd_dom_sf"/>
</dbReference>
<evidence type="ECO:0000256" key="1">
    <source>
        <dbReference type="ARBA" id="ARBA00023125"/>
    </source>
</evidence>
<dbReference type="AlphaFoldDB" id="A0A645E0C9"/>
<keyword evidence="1" id="KW-0238">DNA-binding</keyword>
<dbReference type="PANTHER" id="PTHR46797:SF19">
    <property type="entry name" value="BLL2473 PROTEIN"/>
    <property type="match status" value="1"/>
</dbReference>
<dbReference type="PANTHER" id="PTHR46797">
    <property type="entry name" value="HTH-TYPE TRANSCRIPTIONAL REGULATOR"/>
    <property type="match status" value="1"/>
</dbReference>
<reference evidence="3" key="1">
    <citation type="submission" date="2019-08" db="EMBL/GenBank/DDBJ databases">
        <authorList>
            <person name="Kucharzyk K."/>
            <person name="Murdoch R.W."/>
            <person name="Higgins S."/>
            <person name="Loffler F."/>
        </authorList>
    </citation>
    <scope>NUCLEOTIDE SEQUENCE</scope>
</reference>
<organism evidence="3">
    <name type="scientific">bioreactor metagenome</name>
    <dbReference type="NCBI Taxonomy" id="1076179"/>
    <lineage>
        <taxon>unclassified sequences</taxon>
        <taxon>metagenomes</taxon>
        <taxon>ecological metagenomes</taxon>
    </lineage>
</organism>
<dbReference type="InterPro" id="IPR050807">
    <property type="entry name" value="TransReg_Diox_bact_type"/>
</dbReference>
<dbReference type="GO" id="GO:0003700">
    <property type="term" value="F:DNA-binding transcription factor activity"/>
    <property type="evidence" value="ECO:0007669"/>
    <property type="project" value="TreeGrafter"/>
</dbReference>
<dbReference type="CDD" id="cd00093">
    <property type="entry name" value="HTH_XRE"/>
    <property type="match status" value="1"/>
</dbReference>
<name>A0A645E0C9_9ZZZZ</name>
<feature type="domain" description="HTH cro/C1-type" evidence="2">
    <location>
        <begin position="19"/>
        <end position="73"/>
    </location>
</feature>
<evidence type="ECO:0000259" key="2">
    <source>
        <dbReference type="PROSITE" id="PS50943"/>
    </source>
</evidence>
<dbReference type="Gene3D" id="1.10.260.40">
    <property type="entry name" value="lambda repressor-like DNA-binding domains"/>
    <property type="match status" value="1"/>
</dbReference>
<dbReference type="GO" id="GO:0005829">
    <property type="term" value="C:cytosol"/>
    <property type="evidence" value="ECO:0007669"/>
    <property type="project" value="TreeGrafter"/>
</dbReference>